<dbReference type="InterPro" id="IPR005467">
    <property type="entry name" value="His_kinase_dom"/>
</dbReference>
<dbReference type="EC" id="2.7.13.3" evidence="2"/>
<dbReference type="SUPFAM" id="SSF47226">
    <property type="entry name" value="Histidine-containing phosphotransfer domain, HPT domain"/>
    <property type="match status" value="5"/>
</dbReference>
<dbReference type="Gene3D" id="2.30.30.40">
    <property type="entry name" value="SH3 Domains"/>
    <property type="match status" value="1"/>
</dbReference>
<gene>
    <name evidence="14" type="ORF">NCCP691_10220</name>
</gene>
<dbReference type="Gene3D" id="1.20.120.160">
    <property type="entry name" value="HPT domain"/>
    <property type="match status" value="4"/>
</dbReference>
<evidence type="ECO:0000259" key="11">
    <source>
        <dbReference type="PROSITE" id="PS50110"/>
    </source>
</evidence>
<keyword evidence="4" id="KW-0808">Transferase</keyword>
<dbReference type="Gene3D" id="3.40.50.2300">
    <property type="match status" value="1"/>
</dbReference>
<evidence type="ECO:0000259" key="10">
    <source>
        <dbReference type="PROSITE" id="PS50109"/>
    </source>
</evidence>
<evidence type="ECO:0000313" key="14">
    <source>
        <dbReference type="EMBL" id="GIZ51008.1"/>
    </source>
</evidence>
<dbReference type="Gene3D" id="1.10.287.560">
    <property type="entry name" value="Histidine kinase CheA-like, homodimeric domain"/>
    <property type="match status" value="1"/>
</dbReference>
<dbReference type="Proteomes" id="UP000887222">
    <property type="component" value="Unassembled WGS sequence"/>
</dbReference>
<feature type="modified residue" description="Phosphohistidine" evidence="7">
    <location>
        <position position="1242"/>
    </location>
</feature>
<evidence type="ECO:0000256" key="9">
    <source>
        <dbReference type="SAM" id="Coils"/>
    </source>
</evidence>
<evidence type="ECO:0000256" key="6">
    <source>
        <dbReference type="ARBA" id="ARBA00023012"/>
    </source>
</evidence>
<feature type="domain" description="CheW-like" evidence="12">
    <location>
        <begin position="1679"/>
        <end position="1814"/>
    </location>
</feature>
<evidence type="ECO:0000256" key="7">
    <source>
        <dbReference type="PROSITE-ProRule" id="PRU00110"/>
    </source>
</evidence>
<evidence type="ECO:0000256" key="8">
    <source>
        <dbReference type="PROSITE-ProRule" id="PRU00169"/>
    </source>
</evidence>
<comment type="catalytic activity">
    <reaction evidence="1">
        <text>ATP + protein L-histidine = ADP + protein N-phospho-L-histidine.</text>
        <dbReference type="EC" id="2.7.13.3"/>
    </reaction>
</comment>
<feature type="modified residue" description="4-aspartylphosphate" evidence="8">
    <location>
        <position position="1905"/>
    </location>
</feature>
<dbReference type="Pfam" id="PF00072">
    <property type="entry name" value="Response_reg"/>
    <property type="match status" value="1"/>
</dbReference>
<dbReference type="EMBL" id="BPMK01000003">
    <property type="protein sequence ID" value="GIZ51008.1"/>
    <property type="molecule type" value="Genomic_DNA"/>
</dbReference>
<evidence type="ECO:0000259" key="13">
    <source>
        <dbReference type="PROSITE" id="PS50894"/>
    </source>
</evidence>
<dbReference type="InterPro" id="IPR004105">
    <property type="entry name" value="CheA-like_dim"/>
</dbReference>
<dbReference type="InterPro" id="IPR036890">
    <property type="entry name" value="HATPase_C_sf"/>
</dbReference>
<sequence length="1979" mass="215178">MTTPSSRETFDTGPLSWVIGEIREALNRSRAAVQEAVAQDADARLTSLRHAKTYLHQAHGALQIVDVDGVAIITETVEDLLERADAGQLPLDARAAEAIGNGYQALVEYLDELLAGAPHQPVRLFPYYRALLEVRGAERIHPADLFFPNLAIRPQFPAATPLPADPAHYVALRKRFELALLPFLKSSDRKAELANAAVMRDIAGEIEAMQSNAQARAFWWVMHAFGEGVADERIGNEIYVKQLFARINLQIRRLCQGSPSIAERLLRDALFFIAGAAQPTHRMQQVRAVYQLDGHVPADYDRKRYGQVDGDALAAARERLVQAKNLWNRISGGDASAADSFEHEMLLLADAGGKLGQPALTKLLRELKGIARHAARARQGDMLGMEMATSLLFVENALANLNRLAADFPQRAEALTARLLAIVTGGTPEEAAPWLDDMSRQAQQRQTMGAVVGEMQASLRQVEKILDEFFRDPAQRSPLGQLDDVLHQIEGALAVLDQDDAARTVRHTRTAVQRFMVDEEGAQPDVGQFEQVAQNIGALSFFIDSLQQPAGADGKRFSFDEESGLFRANLVERPGKDAGTVDVEVETSTDTFRPEDTPVGTVEDELNLRQQQSAELAVSLSAEPDNKALQDQLKASLEQIRRDAALLDNPEVTDRAQAGIELLESADFSSSPEMLLEVISATVPPLQPEQAIAPVAAPESDEAIDAELLEIFLSEAEEVLETVRQTLPASRHQPHNEEHLTTLRRSFHTLKGSSRMVGLNAFGEAAWGIEQVLNVRLAESTGGDAELYALLDKAAGLLEDWVRDLRDTGHSARTPDALVKAAEGVRTGRGFHYEEAAAPAAQELPAPVPDDAPAAQDEIETVTLLAPPDEDALPSDPPVDPFVPAEAIEPAGPAEALHVEPLPTFGFDEVAPHAEDVAAADPAPAEEMPEMPASLAVPEMEEAPVPAIPEPPVAAPQGRVIDFPVPGQEPRQNDNIKRIGDLEISVPLHNIFLAETDELVRLLARDMAEWRHEPERGASVQAVHAAHSLAGSSATVGFHTLQEVAHALELVLQSLMRRQVPLAEHDFDTLEQSVERLRFMLQKFALGEMPAHHPEYARILNSLRQDLTRRGESLPAEAPQPSSSYPLMDTLTDSLEAPPFIEGSPVQPAAFGDQPAGQAHQENLEPQEDGVPAVLPDAEQPVGAADAAEPLLALHDELDGDLLPVFLEEGRDMLPQMGSLLRNWHAQPGDAGAPQSLLRLLHTLKGSARMAGAMRLGQHFHDMETRIENLAHMGTAEPLALDDLLIRYDQSLQMFEQLQGGGTPAPAPAEASAPAAAPVSAPAIAVPNAVAAPAAPASKAAPPAVADAASRLPAAAPLVRVRADILDRLVNQAGEVSISRSKLETEVGTLKQSLTELTDNVSRLRDQLREIEMQAETQIASRMAQSGEREFDPLEFDRFTRLQELTRMMAESVNDVGSVHQNLSRTLDSATTDLALQARLTRDLQQDLMRVRMVQFASISERLYRVTRQAAKEMDKRVSLDIRGGAVEIDRGVLEKMAGPFEHLLRNAIVHGIESREARRAAGKNETGELRVEVRQEGNEVVIEFSDDGRGLDLQRIRDKAQRIGLLTHDADPGDDEVGQLIFHPGFSTADEITELAGRGIGMDVVRSEATSLGGRVATRTEAGHGTRFTIHLPLTLAVTQVVLLSAGGTTYAVPSVLVEQVQQLKTNALASAYNEGAVQWQGQRVSMHYLSALLGDRRASPVAQQYSPVLILKSGSERVALHVDEVLGNREVVVKNIGPQLSRMIGIAGATVLGSGDIVLILNPVPLAQRAAQDDIRAPRLNVSDAPEAMGAVAEMSRPQSPEAEPVQGLRTQNIVMVVDDSLTVRRVTQRLLTREGYQVVLAKDGVDALEHLQSVTPDVMLVDIEMPRMDGFDLTRNVRGDERTRSIPIIMITSRTASKHRNYALELGVNEYLGKPYQEEQLLGMIAGFVGKAASAR</sequence>
<feature type="domain" description="Response regulatory" evidence="11">
    <location>
        <begin position="1856"/>
        <end position="1972"/>
    </location>
</feature>
<dbReference type="InterPro" id="IPR011006">
    <property type="entry name" value="CheY-like_superfamily"/>
</dbReference>
<keyword evidence="9" id="KW-0175">Coiled coil</keyword>
<dbReference type="SMART" id="SM00387">
    <property type="entry name" value="HATPase_c"/>
    <property type="match status" value="1"/>
</dbReference>
<dbReference type="PRINTS" id="PR00344">
    <property type="entry name" value="BCTRLSENSOR"/>
</dbReference>
<evidence type="ECO:0000256" key="1">
    <source>
        <dbReference type="ARBA" id="ARBA00000085"/>
    </source>
</evidence>
<evidence type="ECO:0000256" key="5">
    <source>
        <dbReference type="ARBA" id="ARBA00022777"/>
    </source>
</evidence>
<feature type="modified residue" description="Phosphohistidine" evidence="7">
    <location>
        <position position="1027"/>
    </location>
</feature>
<dbReference type="PROSITE" id="PS50109">
    <property type="entry name" value="HIS_KIN"/>
    <property type="match status" value="1"/>
</dbReference>
<dbReference type="RefSeq" id="WP_220807165.1">
    <property type="nucleotide sequence ID" value="NZ_BPMK01000003.1"/>
</dbReference>
<dbReference type="SMART" id="SM00260">
    <property type="entry name" value="CheW"/>
    <property type="match status" value="1"/>
</dbReference>
<dbReference type="InterPro" id="IPR036061">
    <property type="entry name" value="CheW-like_dom_sf"/>
</dbReference>
<dbReference type="InterPro" id="IPR001789">
    <property type="entry name" value="Sig_transdc_resp-reg_receiver"/>
</dbReference>
<dbReference type="InterPro" id="IPR051315">
    <property type="entry name" value="Bact_Chemotaxis_CheA"/>
</dbReference>
<dbReference type="SUPFAM" id="SSF50341">
    <property type="entry name" value="CheW-like"/>
    <property type="match status" value="1"/>
</dbReference>
<evidence type="ECO:0000256" key="2">
    <source>
        <dbReference type="ARBA" id="ARBA00012438"/>
    </source>
</evidence>
<dbReference type="InterPro" id="IPR036641">
    <property type="entry name" value="HPT_dom_sf"/>
</dbReference>
<dbReference type="PROSITE" id="PS50110">
    <property type="entry name" value="RESPONSE_REGULATORY"/>
    <property type="match status" value="1"/>
</dbReference>
<keyword evidence="3 8" id="KW-0597">Phosphoprotein</keyword>
<protein>
    <recommendedName>
        <fullName evidence="2">histidine kinase</fullName>
        <ecNumber evidence="2">2.7.13.3</ecNumber>
    </recommendedName>
</protein>
<keyword evidence="5" id="KW-0418">Kinase</keyword>
<dbReference type="Pfam" id="PF01627">
    <property type="entry name" value="Hpt"/>
    <property type="match status" value="3"/>
</dbReference>
<dbReference type="PROSITE" id="PS50894">
    <property type="entry name" value="HPT"/>
    <property type="match status" value="3"/>
</dbReference>
<feature type="domain" description="HPt" evidence="13">
    <location>
        <begin position="1195"/>
        <end position="1302"/>
    </location>
</feature>
<evidence type="ECO:0000256" key="4">
    <source>
        <dbReference type="ARBA" id="ARBA00022679"/>
    </source>
</evidence>
<feature type="domain" description="HPt" evidence="13">
    <location>
        <begin position="981"/>
        <end position="1084"/>
    </location>
</feature>
<dbReference type="InterPro" id="IPR002545">
    <property type="entry name" value="CheW-lke_dom"/>
</dbReference>
<dbReference type="SMART" id="SM00448">
    <property type="entry name" value="REC"/>
    <property type="match status" value="1"/>
</dbReference>
<proteinExistence type="predicted"/>
<comment type="caution">
    <text evidence="14">The sequence shown here is derived from an EMBL/GenBank/DDBJ whole genome shotgun (WGS) entry which is preliminary data.</text>
</comment>
<dbReference type="InterPro" id="IPR003594">
    <property type="entry name" value="HATPase_dom"/>
</dbReference>
<dbReference type="PANTHER" id="PTHR43395:SF8">
    <property type="entry name" value="HISTIDINE KINASE"/>
    <property type="match status" value="1"/>
</dbReference>
<keyword evidence="6" id="KW-0902">Two-component regulatory system</keyword>
<dbReference type="Pfam" id="PF02518">
    <property type="entry name" value="HATPase_c"/>
    <property type="match status" value="1"/>
</dbReference>
<feature type="coiled-coil region" evidence="9">
    <location>
        <begin position="1380"/>
        <end position="1414"/>
    </location>
</feature>
<dbReference type="SUPFAM" id="SSF52172">
    <property type="entry name" value="CheY-like"/>
    <property type="match status" value="1"/>
</dbReference>
<dbReference type="InterPro" id="IPR037006">
    <property type="entry name" value="CheA-like_homodim_sf"/>
</dbReference>
<dbReference type="CDD" id="cd17546">
    <property type="entry name" value="REC_hyHK_CKI1_RcsC-like"/>
    <property type="match status" value="1"/>
</dbReference>
<feature type="domain" description="HPt" evidence="13">
    <location>
        <begin position="701"/>
        <end position="805"/>
    </location>
</feature>
<organism evidence="14 15">
    <name type="scientific">Noviherbaspirillum aridicola</name>
    <dbReference type="NCBI Taxonomy" id="2849687"/>
    <lineage>
        <taxon>Bacteria</taxon>
        <taxon>Pseudomonadati</taxon>
        <taxon>Pseudomonadota</taxon>
        <taxon>Betaproteobacteria</taxon>
        <taxon>Burkholderiales</taxon>
        <taxon>Oxalobacteraceae</taxon>
        <taxon>Noviherbaspirillum</taxon>
    </lineage>
</organism>
<evidence type="ECO:0000256" key="3">
    <source>
        <dbReference type="ARBA" id="ARBA00022553"/>
    </source>
</evidence>
<dbReference type="SUPFAM" id="SSF55874">
    <property type="entry name" value="ATPase domain of HSP90 chaperone/DNA topoisomerase II/histidine kinase"/>
    <property type="match status" value="1"/>
</dbReference>
<dbReference type="PANTHER" id="PTHR43395">
    <property type="entry name" value="SENSOR HISTIDINE KINASE CHEA"/>
    <property type="match status" value="1"/>
</dbReference>
<dbReference type="Pfam" id="PF01584">
    <property type="entry name" value="CheW"/>
    <property type="match status" value="1"/>
</dbReference>
<dbReference type="SMART" id="SM00073">
    <property type="entry name" value="HPT"/>
    <property type="match status" value="3"/>
</dbReference>
<accession>A0ABQ4Q1E3</accession>
<dbReference type="InterPro" id="IPR008207">
    <property type="entry name" value="Sig_transdc_His_kin_Hpt_dom"/>
</dbReference>
<dbReference type="Pfam" id="PF26379">
    <property type="entry name" value="FimL_2nd"/>
    <property type="match status" value="1"/>
</dbReference>
<dbReference type="InterPro" id="IPR004358">
    <property type="entry name" value="Sig_transdc_His_kin-like_C"/>
</dbReference>
<feature type="domain" description="Histidine kinase" evidence="10">
    <location>
        <begin position="1479"/>
        <end position="1677"/>
    </location>
</feature>
<reference evidence="14 15" key="1">
    <citation type="journal article" date="2022" name="Int. J. Syst. Evol. Microbiol.">
        <title>Noviherbaspirillum aridicola sp. nov., isolated from an arid soil in Pakistan.</title>
        <authorList>
            <person name="Khan I.U."/>
            <person name="Saqib M."/>
            <person name="Amin A."/>
            <person name="Hussain F."/>
            <person name="Li L."/>
            <person name="Liu Y.H."/>
            <person name="Fang B.Z."/>
            <person name="Ahmed I."/>
            <person name="Li W.J."/>
        </authorList>
    </citation>
    <scope>NUCLEOTIDE SEQUENCE [LARGE SCALE GENOMIC DNA]</scope>
    <source>
        <strain evidence="14 15">NCCP-691</strain>
    </source>
</reference>
<dbReference type="Gene3D" id="3.30.565.10">
    <property type="entry name" value="Histidine kinase-like ATPase, C-terminal domain"/>
    <property type="match status" value="1"/>
</dbReference>
<name>A0ABQ4Q1E3_9BURK</name>
<dbReference type="InterPro" id="IPR058661">
    <property type="entry name" value="FimL_2nd"/>
</dbReference>
<keyword evidence="15" id="KW-1185">Reference proteome</keyword>
<dbReference type="CDD" id="cd00088">
    <property type="entry name" value="HPT"/>
    <property type="match status" value="2"/>
</dbReference>
<feature type="modified residue" description="Phosphohistidine" evidence="7">
    <location>
        <position position="748"/>
    </location>
</feature>
<evidence type="ECO:0000313" key="15">
    <source>
        <dbReference type="Proteomes" id="UP000887222"/>
    </source>
</evidence>
<dbReference type="SMART" id="SM01231">
    <property type="entry name" value="H-kinase_dim"/>
    <property type="match status" value="1"/>
</dbReference>
<evidence type="ECO:0000259" key="12">
    <source>
        <dbReference type="PROSITE" id="PS50851"/>
    </source>
</evidence>
<dbReference type="PROSITE" id="PS50851">
    <property type="entry name" value="CHEW"/>
    <property type="match status" value="1"/>
</dbReference>